<dbReference type="EMBL" id="LR798409">
    <property type="protein sequence ID" value="CAB5230257.1"/>
    <property type="molecule type" value="Genomic_DNA"/>
</dbReference>
<evidence type="ECO:0000313" key="3">
    <source>
        <dbReference type="EMBL" id="CAB4172774.1"/>
    </source>
</evidence>
<feature type="domain" description="Terminase large subunit-like endonuclease" evidence="2">
    <location>
        <begin position="279"/>
        <end position="398"/>
    </location>
</feature>
<dbReference type="InterPro" id="IPR046462">
    <property type="entry name" value="TerL_nuclease"/>
</dbReference>
<evidence type="ECO:0000259" key="2">
    <source>
        <dbReference type="Pfam" id="PF20441"/>
    </source>
</evidence>
<dbReference type="InterPro" id="IPR046461">
    <property type="entry name" value="TerL_ATPase"/>
</dbReference>
<accession>A0A6J7XGK2</accession>
<evidence type="ECO:0000313" key="4">
    <source>
        <dbReference type="EMBL" id="CAB4204340.1"/>
    </source>
</evidence>
<dbReference type="EMBL" id="LR796889">
    <property type="protein sequence ID" value="CAB4172774.1"/>
    <property type="molecule type" value="Genomic_DNA"/>
</dbReference>
<feature type="domain" description="Terminase large subunit-like ATPase" evidence="1">
    <location>
        <begin position="85"/>
        <end position="257"/>
    </location>
</feature>
<dbReference type="PANTHER" id="PTHR41287">
    <property type="match status" value="1"/>
</dbReference>
<dbReference type="Gene3D" id="3.40.50.300">
    <property type="entry name" value="P-loop containing nucleotide triphosphate hydrolases"/>
    <property type="match status" value="1"/>
</dbReference>
<dbReference type="GO" id="GO:0004519">
    <property type="term" value="F:endonuclease activity"/>
    <property type="evidence" value="ECO:0007669"/>
    <property type="project" value="InterPro"/>
</dbReference>
<dbReference type="InterPro" id="IPR027417">
    <property type="entry name" value="P-loop_NTPase"/>
</dbReference>
<evidence type="ECO:0000313" key="5">
    <source>
        <dbReference type="EMBL" id="CAB5230257.1"/>
    </source>
</evidence>
<dbReference type="Gene3D" id="3.30.420.240">
    <property type="match status" value="1"/>
</dbReference>
<protein>
    <submittedName>
        <fullName evidence="5">COG4626 Phage terminase-like protein, large subunit</fullName>
    </submittedName>
</protein>
<proteinExistence type="predicted"/>
<dbReference type="PANTHER" id="PTHR41287:SF1">
    <property type="entry name" value="PROTEIN YMFN"/>
    <property type="match status" value="1"/>
</dbReference>
<dbReference type="EMBL" id="LR797334">
    <property type="protein sequence ID" value="CAB4204340.1"/>
    <property type="molecule type" value="Genomic_DNA"/>
</dbReference>
<evidence type="ECO:0000259" key="1">
    <source>
        <dbReference type="Pfam" id="PF03354"/>
    </source>
</evidence>
<name>A0A6J7XGK2_9CAUD</name>
<gene>
    <name evidence="4" type="ORF">UFOVP1392_53</name>
    <name evidence="5" type="ORF">UFOVP1569_52</name>
    <name evidence="3" type="ORF">UFOVP952_8</name>
</gene>
<dbReference type="InterPro" id="IPR005021">
    <property type="entry name" value="Terminase_largesu-like"/>
</dbReference>
<feature type="domain" description="Terminase large subunit-like endonuclease" evidence="2">
    <location>
        <begin position="407"/>
        <end position="532"/>
    </location>
</feature>
<dbReference type="Pfam" id="PF20441">
    <property type="entry name" value="TerL_nuclease"/>
    <property type="match status" value="2"/>
</dbReference>
<sequence>MSTRTRPAPPTNAKSLDEHLRDGTFVPSRHQHLLEAVDGTVAQWQARSVRQGGKMLPAEHFEAWCNQYIKHTVGRWFGEPFTLEPWQRTLVAELLAVDKDGRRKTRQALVGLPRKNGKSSLLSALALYFASIEGEHAPDVIVAAGSRDQAAVVFDQARSFAGSDPIIDLWFDQQRFVMKCADSDGLIRRIAADGKLQHGLNPSTVIVDELHSFSTPRQVELWAAMQTATGARELPFTCSITTAGYDKTTILGQLYKAAIDLPQLEAREDGALLVARDDESGFLFWWYNVAEGTDIEDEAAWMRANPASWVTADTLRQQLESPSMDENTFRRLHLNQWTVTRTAWLPTGCWDGMLDATATPELGQTIYVGVDVGLVHDCTAVSIAWVRDNTVCVQSHVFSAVADVPAHEYYDTGRIDLEDVENYIRELASKYHVAELVFDPRFFERSAQALSGEGLTVAPLHQSSAAMSDAYQEFYASAREGRIRHDGDPVLAEHVAATAAKQTPRGWKISKIDQSKRIDACVATVMAHWRAWRSVAEGGDEGFLL</sequence>
<reference evidence="5" key="1">
    <citation type="submission" date="2020-05" db="EMBL/GenBank/DDBJ databases">
        <authorList>
            <person name="Chiriac C."/>
            <person name="Salcher M."/>
            <person name="Ghai R."/>
            <person name="Kavagutti S V."/>
        </authorList>
    </citation>
    <scope>NUCLEOTIDE SEQUENCE</scope>
</reference>
<organism evidence="5">
    <name type="scientific">uncultured Caudovirales phage</name>
    <dbReference type="NCBI Taxonomy" id="2100421"/>
    <lineage>
        <taxon>Viruses</taxon>
        <taxon>Duplodnaviria</taxon>
        <taxon>Heunggongvirae</taxon>
        <taxon>Uroviricota</taxon>
        <taxon>Caudoviricetes</taxon>
        <taxon>Peduoviridae</taxon>
        <taxon>Maltschvirus</taxon>
        <taxon>Maltschvirus maltsch</taxon>
    </lineage>
</organism>
<dbReference type="Pfam" id="PF03354">
    <property type="entry name" value="TerL_ATPase"/>
    <property type="match status" value="1"/>
</dbReference>